<feature type="domain" description="Globin" evidence="6">
    <location>
        <begin position="42"/>
        <end position="189"/>
    </location>
</feature>
<dbReference type="PANTHER" id="PTHR46458">
    <property type="entry name" value="BLR2807 PROTEIN"/>
    <property type="match status" value="1"/>
</dbReference>
<keyword evidence="8" id="KW-1185">Reference proteome</keyword>
<proteinExistence type="inferred from homology"/>
<evidence type="ECO:0000256" key="3">
    <source>
        <dbReference type="ARBA" id="ARBA00023004"/>
    </source>
</evidence>
<evidence type="ECO:0000259" key="6">
    <source>
        <dbReference type="PROSITE" id="PS01033"/>
    </source>
</evidence>
<name>A0ABP1QTE1_9HEXA</name>
<evidence type="ECO:0000313" key="7">
    <source>
        <dbReference type="EMBL" id="CAL8111338.1"/>
    </source>
</evidence>
<dbReference type="InterPro" id="IPR009050">
    <property type="entry name" value="Globin-like_sf"/>
</dbReference>
<dbReference type="EMBL" id="CAXLJM020000046">
    <property type="protein sequence ID" value="CAL8111338.1"/>
    <property type="molecule type" value="Genomic_DNA"/>
</dbReference>
<dbReference type="SUPFAM" id="SSF46458">
    <property type="entry name" value="Globin-like"/>
    <property type="match status" value="1"/>
</dbReference>
<sequence>MGNAIVRQDSDVSDHQIPIPPRKHSTVSQAKLLLMGPPPVEYVTDEQKIFIRNSWKIIEADIARVGVITFIQLFETHPDVKDVFMPFNGMKISELQHSKQLQAHALRVMGFVQKCVARLDEKEKLDKLLEELGKAHFYYGAPKKYIDQVGPQFVKAIEPSLKEIWSSDLKESWTQLFSYISFQMRNALTAAEKAKRGSK</sequence>
<dbReference type="PROSITE" id="PS01033">
    <property type="entry name" value="GLOBIN"/>
    <property type="match status" value="1"/>
</dbReference>
<keyword evidence="2" id="KW-0479">Metal-binding</keyword>
<dbReference type="Pfam" id="PF00042">
    <property type="entry name" value="Globin"/>
    <property type="match status" value="1"/>
</dbReference>
<reference evidence="7 8" key="1">
    <citation type="submission" date="2024-08" db="EMBL/GenBank/DDBJ databases">
        <authorList>
            <person name="Cucini C."/>
            <person name="Frati F."/>
        </authorList>
    </citation>
    <scope>NUCLEOTIDE SEQUENCE [LARGE SCALE GENOMIC DNA]</scope>
</reference>
<keyword evidence="3" id="KW-0408">Iron</keyword>
<evidence type="ECO:0000313" key="8">
    <source>
        <dbReference type="Proteomes" id="UP001642540"/>
    </source>
</evidence>
<evidence type="ECO:0000256" key="2">
    <source>
        <dbReference type="ARBA" id="ARBA00022723"/>
    </source>
</evidence>
<feature type="region of interest" description="Disordered" evidence="5">
    <location>
        <begin position="1"/>
        <end position="22"/>
    </location>
</feature>
<dbReference type="InterPro" id="IPR012292">
    <property type="entry name" value="Globin/Proto"/>
</dbReference>
<dbReference type="InterPro" id="IPR000971">
    <property type="entry name" value="Globin"/>
</dbReference>
<keyword evidence="4" id="KW-0813">Transport</keyword>
<dbReference type="InterPro" id="IPR050532">
    <property type="entry name" value="Globin-like_OT"/>
</dbReference>
<evidence type="ECO:0000256" key="4">
    <source>
        <dbReference type="RuleBase" id="RU000356"/>
    </source>
</evidence>
<dbReference type="Gene3D" id="1.10.490.10">
    <property type="entry name" value="Globins"/>
    <property type="match status" value="1"/>
</dbReference>
<dbReference type="PANTHER" id="PTHR46458:SF2">
    <property type="entry name" value="X GLOBIN"/>
    <property type="match status" value="1"/>
</dbReference>
<keyword evidence="4" id="KW-0561">Oxygen transport</keyword>
<gene>
    <name evidence="7" type="ORF">ODALV1_LOCUS14947</name>
</gene>
<keyword evidence="1 4" id="KW-0349">Heme</keyword>
<protein>
    <recommendedName>
        <fullName evidence="6">Globin domain-containing protein</fullName>
    </recommendedName>
</protein>
<evidence type="ECO:0000256" key="5">
    <source>
        <dbReference type="SAM" id="MobiDB-lite"/>
    </source>
</evidence>
<organism evidence="7 8">
    <name type="scientific">Orchesella dallaii</name>
    <dbReference type="NCBI Taxonomy" id="48710"/>
    <lineage>
        <taxon>Eukaryota</taxon>
        <taxon>Metazoa</taxon>
        <taxon>Ecdysozoa</taxon>
        <taxon>Arthropoda</taxon>
        <taxon>Hexapoda</taxon>
        <taxon>Collembola</taxon>
        <taxon>Entomobryomorpha</taxon>
        <taxon>Entomobryoidea</taxon>
        <taxon>Orchesellidae</taxon>
        <taxon>Orchesellinae</taxon>
        <taxon>Orchesella</taxon>
    </lineage>
</organism>
<dbReference type="Proteomes" id="UP001642540">
    <property type="component" value="Unassembled WGS sequence"/>
</dbReference>
<comment type="similarity">
    <text evidence="4">Belongs to the globin family.</text>
</comment>
<dbReference type="PRINTS" id="PR00188">
    <property type="entry name" value="PLANTGLOBIN"/>
</dbReference>
<evidence type="ECO:0000256" key="1">
    <source>
        <dbReference type="ARBA" id="ARBA00022617"/>
    </source>
</evidence>
<comment type="caution">
    <text evidence="7">The sequence shown here is derived from an EMBL/GenBank/DDBJ whole genome shotgun (WGS) entry which is preliminary data.</text>
</comment>
<accession>A0ABP1QTE1</accession>